<feature type="transmembrane region" description="Helical" evidence="9">
    <location>
        <begin position="142"/>
        <end position="160"/>
    </location>
</feature>
<dbReference type="PANTHER" id="PTHR43470:SF5">
    <property type="entry name" value="PHOSPHATE TRANSPORT SYSTEM PERMEASE PROTEIN PSTA"/>
    <property type="match status" value="1"/>
</dbReference>
<feature type="transmembrane region" description="Helical" evidence="9">
    <location>
        <begin position="250"/>
        <end position="275"/>
    </location>
</feature>
<feature type="transmembrane region" description="Helical" evidence="9">
    <location>
        <begin position="103"/>
        <end position="122"/>
    </location>
</feature>
<dbReference type="InterPro" id="IPR000515">
    <property type="entry name" value="MetI-like"/>
</dbReference>
<evidence type="ECO:0000256" key="6">
    <source>
        <dbReference type="ARBA" id="ARBA00022692"/>
    </source>
</evidence>
<evidence type="ECO:0000256" key="7">
    <source>
        <dbReference type="ARBA" id="ARBA00022989"/>
    </source>
</evidence>
<evidence type="ECO:0000256" key="4">
    <source>
        <dbReference type="ARBA" id="ARBA00022448"/>
    </source>
</evidence>
<dbReference type="RefSeq" id="WP_255903680.1">
    <property type="nucleotide sequence ID" value="NZ_JAFMZO010000003.1"/>
</dbReference>
<keyword evidence="5 9" id="KW-1003">Cell membrane</keyword>
<evidence type="ECO:0000256" key="3">
    <source>
        <dbReference type="ARBA" id="ARBA00016864"/>
    </source>
</evidence>
<comment type="subcellular location">
    <subcellularLocation>
        <location evidence="1 9">Cell membrane</location>
        <topology evidence="1 9">Multi-pass membrane protein</topology>
    </subcellularLocation>
</comment>
<evidence type="ECO:0000259" key="10">
    <source>
        <dbReference type="PROSITE" id="PS50928"/>
    </source>
</evidence>
<keyword evidence="12" id="KW-1185">Reference proteome</keyword>
<dbReference type="Pfam" id="PF00528">
    <property type="entry name" value="BPD_transp_1"/>
    <property type="match status" value="1"/>
</dbReference>
<sequence length="285" mass="30991">MNNSQVNRIKDTAFKFFAIACTFFGLLVLAVLLYDILSKGLTRIDLDFITNLPSRRAASAGIYTALLGMIWILVLTVIIAFPIGIAAGIYLEEYGKRNRFANFIEINIANLAGVPSIIYGILGLELFGRILGLGNSILTGSLTLSLLVLPLIIVSTREAIKAVPKSIREAAYGLGATKWQTIYSIVLPSSFGGILTGLILAISRAVGETAPLIVIGALVYVPFAPTNPMDEFTVLTIQIFNWVTRPQAGFVTNAAAAIIILLLFTFMMNGIAVILRNRYNKKTRF</sequence>
<evidence type="ECO:0000313" key="11">
    <source>
        <dbReference type="EMBL" id="MFD2162403.1"/>
    </source>
</evidence>
<dbReference type="SUPFAM" id="SSF161098">
    <property type="entry name" value="MetI-like"/>
    <property type="match status" value="1"/>
</dbReference>
<proteinExistence type="inferred from homology"/>
<dbReference type="InterPro" id="IPR005672">
    <property type="entry name" value="Phosphate_PstA"/>
</dbReference>
<gene>
    <name evidence="11" type="primary">pstA</name>
    <name evidence="11" type="ORF">ACFSJU_08355</name>
</gene>
<organism evidence="11 12">
    <name type="scientific">Paradesertivirga mongoliensis</name>
    <dbReference type="NCBI Taxonomy" id="2100740"/>
    <lineage>
        <taxon>Bacteria</taxon>
        <taxon>Pseudomonadati</taxon>
        <taxon>Bacteroidota</taxon>
        <taxon>Sphingobacteriia</taxon>
        <taxon>Sphingobacteriales</taxon>
        <taxon>Sphingobacteriaceae</taxon>
        <taxon>Paradesertivirga</taxon>
    </lineage>
</organism>
<keyword evidence="6 9" id="KW-0812">Transmembrane</keyword>
<dbReference type="Proteomes" id="UP001597387">
    <property type="component" value="Unassembled WGS sequence"/>
</dbReference>
<feature type="transmembrane region" description="Helical" evidence="9">
    <location>
        <begin position="181"/>
        <end position="202"/>
    </location>
</feature>
<evidence type="ECO:0000256" key="8">
    <source>
        <dbReference type="ARBA" id="ARBA00023136"/>
    </source>
</evidence>
<keyword evidence="7 9" id="KW-1133">Transmembrane helix</keyword>
<dbReference type="InterPro" id="IPR035906">
    <property type="entry name" value="MetI-like_sf"/>
</dbReference>
<dbReference type="CDD" id="cd06261">
    <property type="entry name" value="TM_PBP2"/>
    <property type="match status" value="1"/>
</dbReference>
<evidence type="ECO:0000256" key="5">
    <source>
        <dbReference type="ARBA" id="ARBA00022475"/>
    </source>
</evidence>
<dbReference type="PANTHER" id="PTHR43470">
    <property type="entry name" value="PHOSPHATE TRANSPORT SYSTEM PERMEASE PROTEIN PSTA-RELATED"/>
    <property type="match status" value="1"/>
</dbReference>
<feature type="transmembrane region" description="Helical" evidence="9">
    <location>
        <begin position="62"/>
        <end position="91"/>
    </location>
</feature>
<dbReference type="Gene3D" id="1.10.3720.10">
    <property type="entry name" value="MetI-like"/>
    <property type="match status" value="1"/>
</dbReference>
<keyword evidence="4" id="KW-0813">Transport</keyword>
<evidence type="ECO:0000256" key="2">
    <source>
        <dbReference type="ARBA" id="ARBA00007069"/>
    </source>
</evidence>
<dbReference type="NCBIfam" id="TIGR00974">
    <property type="entry name" value="3a0107s02c"/>
    <property type="match status" value="1"/>
</dbReference>
<dbReference type="EMBL" id="JBHUHZ010000001">
    <property type="protein sequence ID" value="MFD2162403.1"/>
    <property type="molecule type" value="Genomic_DNA"/>
</dbReference>
<feature type="transmembrane region" description="Helical" evidence="9">
    <location>
        <begin position="12"/>
        <end position="34"/>
    </location>
</feature>
<accession>A0ABW4ZK04</accession>
<evidence type="ECO:0000313" key="12">
    <source>
        <dbReference type="Proteomes" id="UP001597387"/>
    </source>
</evidence>
<evidence type="ECO:0000256" key="9">
    <source>
        <dbReference type="RuleBase" id="RU363043"/>
    </source>
</evidence>
<comment type="similarity">
    <text evidence="2 9">Belongs to the binding-protein-dependent transport system permease family. CysTW subfamily.</text>
</comment>
<keyword evidence="8 9" id="KW-0472">Membrane</keyword>
<reference evidence="12" key="1">
    <citation type="journal article" date="2019" name="Int. J. Syst. Evol. Microbiol.">
        <title>The Global Catalogue of Microorganisms (GCM) 10K type strain sequencing project: providing services to taxonomists for standard genome sequencing and annotation.</title>
        <authorList>
            <consortium name="The Broad Institute Genomics Platform"/>
            <consortium name="The Broad Institute Genome Sequencing Center for Infectious Disease"/>
            <person name="Wu L."/>
            <person name="Ma J."/>
        </authorList>
    </citation>
    <scope>NUCLEOTIDE SEQUENCE [LARGE SCALE GENOMIC DNA]</scope>
    <source>
        <strain evidence="12">KCTC 42217</strain>
    </source>
</reference>
<name>A0ABW4ZK04_9SPHI</name>
<protein>
    <recommendedName>
        <fullName evidence="3 9">Phosphate transport system permease protein PstA</fullName>
    </recommendedName>
</protein>
<feature type="domain" description="ABC transmembrane type-1" evidence="10">
    <location>
        <begin position="66"/>
        <end position="272"/>
    </location>
</feature>
<dbReference type="PROSITE" id="PS50928">
    <property type="entry name" value="ABC_TM1"/>
    <property type="match status" value="1"/>
</dbReference>
<evidence type="ECO:0000256" key="1">
    <source>
        <dbReference type="ARBA" id="ARBA00004651"/>
    </source>
</evidence>
<comment type="caution">
    <text evidence="11">The sequence shown here is derived from an EMBL/GenBank/DDBJ whole genome shotgun (WGS) entry which is preliminary data.</text>
</comment>